<evidence type="ECO:0000313" key="3">
    <source>
        <dbReference type="Proteomes" id="UP001169242"/>
    </source>
</evidence>
<organism evidence="2 3">
    <name type="scientific">Holtiella tumoricola</name>
    <dbReference type="NCBI Taxonomy" id="3018743"/>
    <lineage>
        <taxon>Bacteria</taxon>
        <taxon>Bacillati</taxon>
        <taxon>Bacillota</taxon>
        <taxon>Clostridia</taxon>
        <taxon>Lachnospirales</taxon>
        <taxon>Cellulosilyticaceae</taxon>
        <taxon>Holtiella</taxon>
    </lineage>
</organism>
<dbReference type="EMBL" id="JAQIFT010000028">
    <property type="protein sequence ID" value="MDA3731164.1"/>
    <property type="molecule type" value="Genomic_DNA"/>
</dbReference>
<keyword evidence="1" id="KW-0812">Transmembrane</keyword>
<reference evidence="2" key="1">
    <citation type="journal article" date="2023" name="Int. J. Syst. Evol. Microbiol.">
        <title>&lt;i&gt;Holtiella tumoricola&lt;/i&gt; gen. nov. sp. nov., isolated from a human clinical sample.</title>
        <authorList>
            <person name="Allen-Vercoe E."/>
            <person name="Daigneault M.C."/>
            <person name="Vancuren S.J."/>
            <person name="Cochrane K."/>
            <person name="O'Neal L.L."/>
            <person name="Sankaranarayanan K."/>
            <person name="Lawson P.A."/>
        </authorList>
    </citation>
    <scope>NUCLEOTIDE SEQUENCE</scope>
    <source>
        <strain evidence="2">CC70A</strain>
    </source>
</reference>
<proteinExistence type="predicted"/>
<dbReference type="RefSeq" id="WP_271011594.1">
    <property type="nucleotide sequence ID" value="NZ_JAQIFT010000028.1"/>
</dbReference>
<gene>
    <name evidence="2" type="ORF">PBV87_06635</name>
</gene>
<sequence>MFGSIIDLTSSDLTLKLIVLCTMTSILAGFAISYIYMYTGKYTKNFSIALVILPVLIQVVIMLVNGNLGTSVAVLGAFSLVRFRSVPGSSKEICSIFFAMAIGLATGMGYLTFALLATVIVGLIFVILYKTSFGEVKQDEKELRITIPENLDYTEIFDDLFETYTSEYTLDKVKTTNLGSMYELHYHIILKDQTKEKNFIDDLRCRNGNLTIICSRVSSRKEEL</sequence>
<feature type="transmembrane region" description="Helical" evidence="1">
    <location>
        <begin position="96"/>
        <end position="129"/>
    </location>
</feature>
<dbReference type="InterPro" id="IPR032531">
    <property type="entry name" value="DUF4956"/>
</dbReference>
<dbReference type="Pfam" id="PF16316">
    <property type="entry name" value="DUF4956"/>
    <property type="match status" value="1"/>
</dbReference>
<keyword evidence="1" id="KW-1133">Transmembrane helix</keyword>
<feature type="transmembrane region" description="Helical" evidence="1">
    <location>
        <begin position="48"/>
        <end position="76"/>
    </location>
</feature>
<accession>A0AA42J0D4</accession>
<evidence type="ECO:0000313" key="2">
    <source>
        <dbReference type="EMBL" id="MDA3731164.1"/>
    </source>
</evidence>
<comment type="caution">
    <text evidence="2">The sequence shown here is derived from an EMBL/GenBank/DDBJ whole genome shotgun (WGS) entry which is preliminary data.</text>
</comment>
<keyword evidence="1" id="KW-0472">Membrane</keyword>
<protein>
    <submittedName>
        <fullName evidence="2">DUF4956 domain-containing protein</fullName>
    </submittedName>
</protein>
<dbReference type="AlphaFoldDB" id="A0AA42J0D4"/>
<feature type="transmembrane region" description="Helical" evidence="1">
    <location>
        <begin position="17"/>
        <end position="36"/>
    </location>
</feature>
<keyword evidence="3" id="KW-1185">Reference proteome</keyword>
<dbReference type="Proteomes" id="UP001169242">
    <property type="component" value="Unassembled WGS sequence"/>
</dbReference>
<evidence type="ECO:0000256" key="1">
    <source>
        <dbReference type="SAM" id="Phobius"/>
    </source>
</evidence>
<name>A0AA42J0D4_9FIRM</name>